<sequence length="351" mass="37608">MAHAPAAAGPAAGACAPGAARPAQRRRRVRAAAAVWGVKRAGRAAVSCGALRLFALPVPVSTAPFPASSAAPVAPAALLRLRDDSFDPNHRAAYNLYLAVGAGRLRMAAVEVARQSFVLLEDYALPPGGLPTLAAAHDCLGRAGWHAVRLATTGRAFTLLPGALFRPGDEAAALRLHHTLGPAEAAYARPHPGLDLVNVFAADAGLAGWLAATHGPSGQLLHHTSGLLAGLAHQRDAGAPRQLYLCLGAQELTLVVLGPQQLQYCNVFPFTTAEDVLYYTVLVMQELGLNPDQDELTVWGELTHDSALFTLLRNYVRNVRFGPRPYDLLYSYRLNEVFEHHYFDLFSLHFI</sequence>
<name>A0A2Z3GTY8_9BACT</name>
<dbReference type="Gene3D" id="3.30.420.250">
    <property type="match status" value="1"/>
</dbReference>
<keyword evidence="3" id="KW-1185">Reference proteome</keyword>
<dbReference type="Proteomes" id="UP000245999">
    <property type="component" value="Chromosome"/>
</dbReference>
<proteinExistence type="predicted"/>
<organism evidence="2 3">
    <name type="scientific">Hymenobacter nivis</name>
    <dbReference type="NCBI Taxonomy" id="1850093"/>
    <lineage>
        <taxon>Bacteria</taxon>
        <taxon>Pseudomonadati</taxon>
        <taxon>Bacteroidota</taxon>
        <taxon>Cytophagia</taxon>
        <taxon>Cytophagales</taxon>
        <taxon>Hymenobacteraceae</taxon>
        <taxon>Hymenobacter</taxon>
    </lineage>
</organism>
<evidence type="ECO:0000313" key="3">
    <source>
        <dbReference type="Proteomes" id="UP000245999"/>
    </source>
</evidence>
<dbReference type="Gene3D" id="3.30.420.260">
    <property type="match status" value="1"/>
</dbReference>
<evidence type="ECO:0008006" key="4">
    <source>
        <dbReference type="Google" id="ProtNLM"/>
    </source>
</evidence>
<dbReference type="OrthoDB" id="658622at2"/>
<dbReference type="KEGG" id="hnv:DDQ68_08650"/>
<gene>
    <name evidence="2" type="ORF">DDQ68_08650</name>
</gene>
<dbReference type="Pfam" id="PF12864">
    <property type="entry name" value="DUF3822"/>
    <property type="match status" value="1"/>
</dbReference>
<dbReference type="InterPro" id="IPR024213">
    <property type="entry name" value="DUF3822"/>
</dbReference>
<accession>A0A2Z3GTY8</accession>
<protein>
    <recommendedName>
        <fullName evidence="4">DUF3822 family protein</fullName>
    </recommendedName>
</protein>
<evidence type="ECO:0000256" key="1">
    <source>
        <dbReference type="SAM" id="MobiDB-lite"/>
    </source>
</evidence>
<dbReference type="CDD" id="cd24013">
    <property type="entry name" value="ASKHA_ATPase_BT3980-like"/>
    <property type="match status" value="1"/>
</dbReference>
<evidence type="ECO:0000313" key="2">
    <source>
        <dbReference type="EMBL" id="AWM32844.1"/>
    </source>
</evidence>
<dbReference type="AlphaFoldDB" id="A0A2Z3GTY8"/>
<reference evidence="3" key="1">
    <citation type="submission" date="2018-04" db="EMBL/GenBank/DDBJ databases">
        <title>Complete genome of Antarctic heterotrophic bacterium Hymenobacter nivis.</title>
        <authorList>
            <person name="Terashima M."/>
        </authorList>
    </citation>
    <scope>NUCLEOTIDE SEQUENCE [LARGE SCALE GENOMIC DNA]</scope>
    <source>
        <strain evidence="3">NBRC 111535</strain>
    </source>
</reference>
<dbReference type="EMBL" id="CP029145">
    <property type="protein sequence ID" value="AWM32844.1"/>
    <property type="molecule type" value="Genomic_DNA"/>
</dbReference>
<feature type="region of interest" description="Disordered" evidence="1">
    <location>
        <begin position="1"/>
        <end position="20"/>
    </location>
</feature>